<dbReference type="InterPro" id="IPR057336">
    <property type="entry name" value="GerAC_N"/>
</dbReference>
<dbReference type="Pfam" id="PF25198">
    <property type="entry name" value="Spore_GerAC_N"/>
    <property type="match status" value="1"/>
</dbReference>
<reference evidence="10 11" key="1">
    <citation type="submission" date="2014-02" db="EMBL/GenBank/DDBJ databases">
        <title>Draft genome sequence of Lysinibacillus manganicus DSM 26584T.</title>
        <authorList>
            <person name="Zhang F."/>
            <person name="Wang G."/>
            <person name="Zhang L."/>
        </authorList>
    </citation>
    <scope>NUCLEOTIDE SEQUENCE [LARGE SCALE GENOMIC DNA]</scope>
    <source>
        <strain evidence="10 11">DSM 26584</strain>
    </source>
</reference>
<evidence type="ECO:0000256" key="4">
    <source>
        <dbReference type="ARBA" id="ARBA00022729"/>
    </source>
</evidence>
<evidence type="ECO:0000259" key="8">
    <source>
        <dbReference type="Pfam" id="PF05504"/>
    </source>
</evidence>
<protein>
    <submittedName>
        <fullName evidence="10">Uncharacterized protein</fullName>
    </submittedName>
</protein>
<dbReference type="GO" id="GO:0009847">
    <property type="term" value="P:spore germination"/>
    <property type="evidence" value="ECO:0007669"/>
    <property type="project" value="InterPro"/>
</dbReference>
<keyword evidence="3" id="KW-0309">Germination</keyword>
<keyword evidence="6" id="KW-0564">Palmitate</keyword>
<feature type="domain" description="Spore germination protein N-terminal" evidence="9">
    <location>
        <begin position="28"/>
        <end position="202"/>
    </location>
</feature>
<evidence type="ECO:0000256" key="2">
    <source>
        <dbReference type="ARBA" id="ARBA00007886"/>
    </source>
</evidence>
<dbReference type="NCBIfam" id="TIGR02887">
    <property type="entry name" value="spore_ger_x_C"/>
    <property type="match status" value="1"/>
</dbReference>
<dbReference type="InterPro" id="IPR008844">
    <property type="entry name" value="Spore_GerAC-like"/>
</dbReference>
<dbReference type="PANTHER" id="PTHR35789">
    <property type="entry name" value="SPORE GERMINATION PROTEIN B3"/>
    <property type="match status" value="1"/>
</dbReference>
<dbReference type="eggNOG" id="ENOG502Z849">
    <property type="taxonomic scope" value="Bacteria"/>
</dbReference>
<evidence type="ECO:0000256" key="6">
    <source>
        <dbReference type="ARBA" id="ARBA00023139"/>
    </source>
</evidence>
<keyword evidence="7" id="KW-0449">Lipoprotein</keyword>
<dbReference type="InterPro" id="IPR046953">
    <property type="entry name" value="Spore_GerAC-like_C"/>
</dbReference>
<comment type="caution">
    <text evidence="10">The sequence shown here is derived from an EMBL/GenBank/DDBJ whole genome shotgun (WGS) entry which is preliminary data.</text>
</comment>
<comment type="subcellular location">
    <subcellularLocation>
        <location evidence="1">Membrane</location>
        <topology evidence="1">Lipid-anchor</topology>
    </subcellularLocation>
</comment>
<keyword evidence="4" id="KW-0732">Signal</keyword>
<dbReference type="STRING" id="1384049.CD29_11160"/>
<dbReference type="InterPro" id="IPR038501">
    <property type="entry name" value="Spore_GerAC_C_sf"/>
</dbReference>
<dbReference type="Gene3D" id="3.30.300.210">
    <property type="entry name" value="Nutrient germinant receptor protein C, domain 3"/>
    <property type="match status" value="1"/>
</dbReference>
<evidence type="ECO:0000313" key="11">
    <source>
        <dbReference type="Proteomes" id="UP000030416"/>
    </source>
</evidence>
<keyword evidence="5" id="KW-0472">Membrane</keyword>
<proteinExistence type="inferred from homology"/>
<sequence>MKKVKTRLGLFHFLFLIFILPMLSGCWDQVSIDKRAYVVALGLDKGEDNKISITYLIANPEFSKQEGPSSEPAHEVITFPANDIISAKNTANAVIAKEITYNMLNVLIVSEDLAKDPEFIRYMYDVTKDREIKRNIPMIVTKEKVKTFLLKNKPKLETRIHKYFEFVLENSNKAGLTPNFKLHSYFSITESDAGLFLAPYATTEQIPGGKYTVGEDELLAGELKIEGEESNNSQFLGSAVFKEGKMIGTMNGEETRLTIVLNETLEMGEIYATYPDPFSPQYRFSARIMKREKNDVKINLNGYTPTIDVTVPLYMDILSIHSMETFDNGKIEQLKFHIEEEVQKKLSKLIKRTQEEFKGEAFGWSLIARKKFWTSHDFEKFDWMKTYPNMKVNVSVNVYIGTFGEQSKLPDLNQVRD</sequence>
<dbReference type="Proteomes" id="UP000030416">
    <property type="component" value="Unassembled WGS sequence"/>
</dbReference>
<accession>A0A0A3I467</accession>
<keyword evidence="11" id="KW-1185">Reference proteome</keyword>
<dbReference type="PROSITE" id="PS51257">
    <property type="entry name" value="PROKAR_LIPOPROTEIN"/>
    <property type="match status" value="1"/>
</dbReference>
<organism evidence="10 11">
    <name type="scientific">Ureibacillus manganicus DSM 26584</name>
    <dbReference type="NCBI Taxonomy" id="1384049"/>
    <lineage>
        <taxon>Bacteria</taxon>
        <taxon>Bacillati</taxon>
        <taxon>Bacillota</taxon>
        <taxon>Bacilli</taxon>
        <taxon>Bacillales</taxon>
        <taxon>Caryophanaceae</taxon>
        <taxon>Ureibacillus</taxon>
    </lineage>
</organism>
<evidence type="ECO:0000256" key="3">
    <source>
        <dbReference type="ARBA" id="ARBA00022544"/>
    </source>
</evidence>
<dbReference type="GO" id="GO:0016020">
    <property type="term" value="C:membrane"/>
    <property type="evidence" value="ECO:0007669"/>
    <property type="project" value="UniProtKB-SubCell"/>
</dbReference>
<evidence type="ECO:0000256" key="1">
    <source>
        <dbReference type="ARBA" id="ARBA00004635"/>
    </source>
</evidence>
<name>A0A0A3I467_9BACL</name>
<evidence type="ECO:0000313" key="10">
    <source>
        <dbReference type="EMBL" id="KGR78275.1"/>
    </source>
</evidence>
<dbReference type="PANTHER" id="PTHR35789:SF1">
    <property type="entry name" value="SPORE GERMINATION PROTEIN B3"/>
    <property type="match status" value="1"/>
</dbReference>
<comment type="similarity">
    <text evidence="2">Belongs to the GerABKC lipoprotein family.</text>
</comment>
<gene>
    <name evidence="10" type="ORF">CD29_11160</name>
</gene>
<evidence type="ECO:0000259" key="9">
    <source>
        <dbReference type="Pfam" id="PF25198"/>
    </source>
</evidence>
<dbReference type="Pfam" id="PF05504">
    <property type="entry name" value="Spore_GerAC"/>
    <property type="match status" value="1"/>
</dbReference>
<dbReference type="AlphaFoldDB" id="A0A0A3I467"/>
<dbReference type="EMBL" id="JPVN01000012">
    <property type="protein sequence ID" value="KGR78275.1"/>
    <property type="molecule type" value="Genomic_DNA"/>
</dbReference>
<feature type="domain" description="Spore germination GerAC-like C-terminal" evidence="8">
    <location>
        <begin position="237"/>
        <end position="404"/>
    </location>
</feature>
<evidence type="ECO:0000256" key="5">
    <source>
        <dbReference type="ARBA" id="ARBA00023136"/>
    </source>
</evidence>
<evidence type="ECO:0000256" key="7">
    <source>
        <dbReference type="ARBA" id="ARBA00023288"/>
    </source>
</evidence>